<dbReference type="InterPro" id="IPR013783">
    <property type="entry name" value="Ig-like_fold"/>
</dbReference>
<proteinExistence type="inferred from homology"/>
<dbReference type="InterPro" id="IPR037524">
    <property type="entry name" value="PA14/GLEYA"/>
</dbReference>
<dbReference type="Gene3D" id="3.20.20.300">
    <property type="entry name" value="Glycoside hydrolase, family 3, N-terminal domain"/>
    <property type="match status" value="2"/>
</dbReference>
<evidence type="ECO:0000256" key="2">
    <source>
        <dbReference type="ARBA" id="ARBA00022801"/>
    </source>
</evidence>
<dbReference type="Pfam" id="PF14310">
    <property type="entry name" value="Fn3-like"/>
    <property type="match status" value="1"/>
</dbReference>
<evidence type="ECO:0000256" key="1">
    <source>
        <dbReference type="ARBA" id="ARBA00005336"/>
    </source>
</evidence>
<evidence type="ECO:0000313" key="6">
    <source>
        <dbReference type="Proteomes" id="UP001501570"/>
    </source>
</evidence>
<dbReference type="Proteomes" id="UP001501570">
    <property type="component" value="Unassembled WGS sequence"/>
</dbReference>
<organism evidence="5 6">
    <name type="scientific">Rugosimonospora acidiphila</name>
    <dbReference type="NCBI Taxonomy" id="556531"/>
    <lineage>
        <taxon>Bacteria</taxon>
        <taxon>Bacillati</taxon>
        <taxon>Actinomycetota</taxon>
        <taxon>Actinomycetes</taxon>
        <taxon>Micromonosporales</taxon>
        <taxon>Micromonosporaceae</taxon>
        <taxon>Rugosimonospora</taxon>
    </lineage>
</organism>
<dbReference type="InterPro" id="IPR017853">
    <property type="entry name" value="GH"/>
</dbReference>
<sequence>MALALGAPPAVQAAVSHPDGPGGGTASNVPYSLPVQLPSGKTSPAVDPNAPYTPLVLNLIHQLEPDSPPTAAELTNASLLLHDGGNGSCHNVGPLSAPTGTTPSIAPLCWTDAQGVLNTSGPNARGSTAPMTLMGLGASFDPALGNAWGQTEGSEARDFMVTGIFGPQTDLDRIPTWGRNLTTTGEDPYLSSQMVASQINGMQGVGAMSQMKHFAVYNGQSQSTNTTIQDQALHEQYLTPYEGGFVDGQAAAAMCSYQVFQDTSTNLPPSVDALYKPSPYASGPDPQTWPLNESHYACEQPLTLNYALRDLFHSVAMVGSDYPATHSTAGIVQGETQEMPTQAGFFSASNTLSASQQTDPTGDTCADTAGNAEPCSTAGAVHVGGIPGPGCPAYGCTLVNAVLNGTVPLSIFNQAVAEVLYQQQRFGLLGCSDTPVSSLCTNPGGIGADKTGTAPLPTGTTSGTPQLGTKDGDAAIVEKYSEEGATLLKNDDQSLPLTKSDLNGGILVTGPGAQHTIADPTNEASTGFIDRDAINPLQQLEALSGKPGAFTYVPANDPVGQTVPASALSTSSTSVTGSLSRTTGPNSPSDDATIDFTTTSQGQLAPGSYTWSGYVYVPTTDAYTFELQQSSGVANANVTFSLDGTSRTLATAATVYGATVPGSPTNAGYTEPLLTNRQFAAGTLTGGSYHPVTITFNNDTTTPASFRFAYSRANGDIDDAAAAAKGKKAAVVFLNDSGASTTIPNPYGSTPATITGVASLSAANTNLVNAVAEANPNTIVVLNTTNPVLTPWIGNVKSVLEMWFSGQEGGTSTARLLLGQANPSGHTPLTWPANATDTLWGYNQTTPLYSGDTTGPHLERLNGGAGGTTNETEGIYSGYRYFDQENITPQFPFGYGLSYSSFKYSHLKVTPTTGGGATASFDITNTGKVAGSDVAQVYLGAGPAVSGVQQAVRSLRGFDRVTLNPGQTQHENIQLDQRSFQYWSDPKQQWVTDYGTREVRVGDADSLASLPLSGTVTINPTPSIDKTVSVNGANTVTARIAPANPGDLLVAFVAADGPSGKTQSATVSGGDLHWTLAKRENTQYGDSEIWTARAPDSAGPVSVTSSLARTGYRQQLAVTAFASATGVGAVAGASAGRGAPSITLTTAGADSWVFAVGNDWDRSVPRTPAPGQTIRAQSTDSVGDTYWVQSPDGVTPDAGTKVRINDTGPNNDRWNLAAIEIQ</sequence>
<dbReference type="PANTHER" id="PTHR42715">
    <property type="entry name" value="BETA-GLUCOSIDASE"/>
    <property type="match status" value="1"/>
</dbReference>
<dbReference type="InterPro" id="IPR002772">
    <property type="entry name" value="Glyco_hydro_3_C"/>
</dbReference>
<dbReference type="SMART" id="SM01217">
    <property type="entry name" value="Fn3_like"/>
    <property type="match status" value="1"/>
</dbReference>
<gene>
    <name evidence="5" type="ORF">GCM10023322_29790</name>
</gene>
<dbReference type="Gene3D" id="2.60.120.380">
    <property type="match status" value="1"/>
</dbReference>
<dbReference type="PROSITE" id="PS51820">
    <property type="entry name" value="PA14"/>
    <property type="match status" value="1"/>
</dbReference>
<protein>
    <recommendedName>
        <fullName evidence="4">PA14 domain-containing protein</fullName>
    </recommendedName>
</protein>
<feature type="domain" description="PA14" evidence="4">
    <location>
        <begin position="544"/>
        <end position="724"/>
    </location>
</feature>
<comment type="caution">
    <text evidence="5">The sequence shown here is derived from an EMBL/GenBank/DDBJ whole genome shotgun (WGS) entry which is preliminary data.</text>
</comment>
<name>A0ABP9RSH2_9ACTN</name>
<dbReference type="Gene3D" id="3.40.50.1700">
    <property type="entry name" value="Glycoside hydrolase family 3 C-terminal domain"/>
    <property type="match status" value="1"/>
</dbReference>
<dbReference type="SUPFAM" id="SSF51445">
    <property type="entry name" value="(Trans)glycosidases"/>
    <property type="match status" value="1"/>
</dbReference>
<dbReference type="InterPro" id="IPR050288">
    <property type="entry name" value="Cellulose_deg_GH3"/>
</dbReference>
<dbReference type="Gene3D" id="2.60.40.10">
    <property type="entry name" value="Immunoglobulins"/>
    <property type="match status" value="1"/>
</dbReference>
<keyword evidence="6" id="KW-1185">Reference proteome</keyword>
<dbReference type="EMBL" id="BAABJQ010000007">
    <property type="protein sequence ID" value="GAA5185533.1"/>
    <property type="molecule type" value="Genomic_DNA"/>
</dbReference>
<keyword evidence="2" id="KW-0378">Hydrolase</keyword>
<dbReference type="Pfam" id="PF00933">
    <property type="entry name" value="Glyco_hydro_3"/>
    <property type="match status" value="1"/>
</dbReference>
<feature type="region of interest" description="Disordered" evidence="3">
    <location>
        <begin position="1"/>
        <end position="47"/>
    </location>
</feature>
<dbReference type="InterPro" id="IPR026891">
    <property type="entry name" value="Fn3-like"/>
</dbReference>
<dbReference type="InterPro" id="IPR036881">
    <property type="entry name" value="Glyco_hydro_3_C_sf"/>
</dbReference>
<feature type="compositionally biased region" description="Polar residues" evidence="3">
    <location>
        <begin position="458"/>
        <end position="467"/>
    </location>
</feature>
<evidence type="ECO:0000256" key="3">
    <source>
        <dbReference type="SAM" id="MobiDB-lite"/>
    </source>
</evidence>
<feature type="compositionally biased region" description="Low complexity" evidence="3">
    <location>
        <begin position="564"/>
        <end position="584"/>
    </location>
</feature>
<feature type="region of interest" description="Disordered" evidence="3">
    <location>
        <begin position="450"/>
        <end position="469"/>
    </location>
</feature>
<evidence type="ECO:0000313" key="5">
    <source>
        <dbReference type="EMBL" id="GAA5185533.1"/>
    </source>
</evidence>
<dbReference type="SUPFAM" id="SSF52279">
    <property type="entry name" value="Beta-D-glucan exohydrolase, C-terminal domain"/>
    <property type="match status" value="1"/>
</dbReference>
<comment type="similarity">
    <text evidence="1">Belongs to the glycosyl hydrolase 3 family.</text>
</comment>
<dbReference type="Pfam" id="PF01915">
    <property type="entry name" value="Glyco_hydro_3_C"/>
    <property type="match status" value="1"/>
</dbReference>
<feature type="region of interest" description="Disordered" evidence="3">
    <location>
        <begin position="564"/>
        <end position="592"/>
    </location>
</feature>
<reference evidence="6" key="1">
    <citation type="journal article" date="2019" name="Int. J. Syst. Evol. Microbiol.">
        <title>The Global Catalogue of Microorganisms (GCM) 10K type strain sequencing project: providing services to taxonomists for standard genome sequencing and annotation.</title>
        <authorList>
            <consortium name="The Broad Institute Genomics Platform"/>
            <consortium name="The Broad Institute Genome Sequencing Center for Infectious Disease"/>
            <person name="Wu L."/>
            <person name="Ma J."/>
        </authorList>
    </citation>
    <scope>NUCLEOTIDE SEQUENCE [LARGE SCALE GENOMIC DNA]</scope>
    <source>
        <strain evidence="6">JCM 18304</strain>
    </source>
</reference>
<evidence type="ECO:0000259" key="4">
    <source>
        <dbReference type="PROSITE" id="PS51820"/>
    </source>
</evidence>
<dbReference type="InterPro" id="IPR036962">
    <property type="entry name" value="Glyco_hydro_3_N_sf"/>
</dbReference>
<dbReference type="InterPro" id="IPR001764">
    <property type="entry name" value="Glyco_hydro_3_N"/>
</dbReference>
<dbReference type="SUPFAM" id="SSF56988">
    <property type="entry name" value="Anthrax protective antigen"/>
    <property type="match status" value="1"/>
</dbReference>
<accession>A0ABP9RSH2</accession>
<dbReference type="PANTHER" id="PTHR42715:SF10">
    <property type="entry name" value="BETA-GLUCOSIDASE"/>
    <property type="match status" value="1"/>
</dbReference>